<comment type="caution">
    <text evidence="2">The sequence shown here is derived from an EMBL/GenBank/DDBJ whole genome shotgun (WGS) entry which is preliminary data.</text>
</comment>
<keyword evidence="1" id="KW-1133">Transmembrane helix</keyword>
<dbReference type="EMBL" id="NIBU01000008">
    <property type="protein sequence ID" value="PHM37308.1"/>
    <property type="molecule type" value="Genomic_DNA"/>
</dbReference>
<accession>A0A2G0NRH5</accession>
<sequence>MNWLKKLNTHKNALPVVPFIDRKIELLKIPFSKRVQEELNHNIPLCSIDDDICSIRRGPYGFNSIILSLFFVMLFIIYGLFYSTIFEEQQFYHRYKIWHQVKLAKEKYGESFYLRRTLPPEMEFALYVGNDKTLSSWTELHYRYGYSEHKFRHLLVDIFMVLLFQISFFCPFYLYYFRHLPPPLFIDRKNKIIFTWHKRKVFVARYSQTSMFQFYDSPAHTNIISSLGLYTQDDDKKLRQRKFFPENDVWPNKIDRERHLLAPYVFMVRYLCNGQEAVSECRIIYEKPHRFWHEEEKPADFGEQLERILAALDAK</sequence>
<dbReference type="Proteomes" id="UP000224871">
    <property type="component" value="Unassembled WGS sequence"/>
</dbReference>
<dbReference type="RefSeq" id="WP_099137611.1">
    <property type="nucleotide sequence ID" value="NZ_CAWNQC010000281.1"/>
</dbReference>
<keyword evidence="1" id="KW-0472">Membrane</keyword>
<protein>
    <recommendedName>
        <fullName evidence="4">Transmembrane protein</fullName>
    </recommendedName>
</protein>
<keyword evidence="1" id="KW-0812">Transmembrane</keyword>
<name>A0A2G0NRH5_9GAMM</name>
<proteinExistence type="predicted"/>
<evidence type="ECO:0000313" key="2">
    <source>
        <dbReference type="EMBL" id="PHM37308.1"/>
    </source>
</evidence>
<evidence type="ECO:0000256" key="1">
    <source>
        <dbReference type="SAM" id="Phobius"/>
    </source>
</evidence>
<organism evidence="2 3">
    <name type="scientific">Xenorhabdus innexi</name>
    <dbReference type="NCBI Taxonomy" id="290109"/>
    <lineage>
        <taxon>Bacteria</taxon>
        <taxon>Pseudomonadati</taxon>
        <taxon>Pseudomonadota</taxon>
        <taxon>Gammaproteobacteria</taxon>
        <taxon>Enterobacterales</taxon>
        <taxon>Morganellaceae</taxon>
        <taxon>Xenorhabdus</taxon>
    </lineage>
</organism>
<evidence type="ECO:0008006" key="4">
    <source>
        <dbReference type="Google" id="ProtNLM"/>
    </source>
</evidence>
<feature type="transmembrane region" description="Helical" evidence="1">
    <location>
        <begin position="154"/>
        <end position="176"/>
    </location>
</feature>
<reference evidence="2 3" key="1">
    <citation type="journal article" date="2017" name="Nat. Microbiol.">
        <title>Natural product diversity associated with the nematode symbionts Photorhabdus and Xenorhabdus.</title>
        <authorList>
            <person name="Tobias N.J."/>
            <person name="Wolff H."/>
            <person name="Djahanschiri B."/>
            <person name="Grundmann F."/>
            <person name="Kronenwerth M."/>
            <person name="Shi Y.M."/>
            <person name="Simonyi S."/>
            <person name="Grun P."/>
            <person name="Shapiro-Ilan D."/>
            <person name="Pidot S.J."/>
            <person name="Stinear T.P."/>
            <person name="Ebersberger I."/>
            <person name="Bode H.B."/>
        </authorList>
    </citation>
    <scope>NUCLEOTIDE SEQUENCE [LARGE SCALE GENOMIC DNA]</scope>
    <source>
        <strain evidence="2 3">DSM 16336</strain>
    </source>
</reference>
<evidence type="ECO:0000313" key="3">
    <source>
        <dbReference type="Proteomes" id="UP000224871"/>
    </source>
</evidence>
<gene>
    <name evidence="2" type="ORF">Xinn_00981</name>
</gene>
<keyword evidence="3" id="KW-1185">Reference proteome</keyword>
<feature type="transmembrane region" description="Helical" evidence="1">
    <location>
        <begin position="65"/>
        <end position="86"/>
    </location>
</feature>